<dbReference type="GO" id="GO:0004722">
    <property type="term" value="F:protein serine/threonine phosphatase activity"/>
    <property type="evidence" value="ECO:0007669"/>
    <property type="project" value="InterPro"/>
</dbReference>
<evidence type="ECO:0000313" key="3">
    <source>
        <dbReference type="EMBL" id="PSB19535.1"/>
    </source>
</evidence>
<dbReference type="InterPro" id="IPR001932">
    <property type="entry name" value="PPM-type_phosphatase-like_dom"/>
</dbReference>
<gene>
    <name evidence="3" type="ORF">C7B65_11505</name>
</gene>
<dbReference type="PANTHER" id="PTHR13832:SF827">
    <property type="entry name" value="PROTEIN PHOSPHATASE 1L"/>
    <property type="match status" value="1"/>
</dbReference>
<dbReference type="RefSeq" id="WP_073072040.1">
    <property type="nucleotide sequence ID" value="NZ_MPPI01000013.1"/>
</dbReference>
<proteinExistence type="predicted"/>
<feature type="region of interest" description="Disordered" evidence="1">
    <location>
        <begin position="205"/>
        <end position="239"/>
    </location>
</feature>
<dbReference type="SMART" id="SM00331">
    <property type="entry name" value="PP2C_SIG"/>
    <property type="match status" value="1"/>
</dbReference>
<evidence type="ECO:0000313" key="4">
    <source>
        <dbReference type="Proteomes" id="UP000238634"/>
    </source>
</evidence>
<dbReference type="STRING" id="1920490.GCA_001895925_04749"/>
<protein>
    <submittedName>
        <fullName evidence="3">Serine/threonine protein phosphatase</fullName>
    </submittedName>
</protein>
<dbReference type="EMBL" id="PVWG01000010">
    <property type="protein sequence ID" value="PSB19535.1"/>
    <property type="molecule type" value="Genomic_DNA"/>
</dbReference>
<dbReference type="PROSITE" id="PS51746">
    <property type="entry name" value="PPM_2"/>
    <property type="match status" value="1"/>
</dbReference>
<evidence type="ECO:0000256" key="1">
    <source>
        <dbReference type="SAM" id="MobiDB-lite"/>
    </source>
</evidence>
<dbReference type="InterPro" id="IPR015655">
    <property type="entry name" value="PP2C"/>
</dbReference>
<dbReference type="SUPFAM" id="SSF81606">
    <property type="entry name" value="PP2C-like"/>
    <property type="match status" value="1"/>
</dbReference>
<sequence length="531" mass="59475">MLVCPQCQFENPSSNKFCQECGTSLAQEACLDCDRQVEIDVQIYLTLRSQLHQVIPQVYDACESEDILLEDRSHLTLLIDCLRDDHALSMPQVLHWFYEMVSTWEALAPWQCCQSLLDTQNLRIDEDQMLCLQKLMQDPLPAPSLQNLGETWRFLLDQRSQTQIAALHLLIADLQMGKLITTDELRSRLEAIAHEIQASFTEVDMIPNPQDLPTPDPTSVPLESLEDEASEAVTLQPEEEGDDMPTIVLPMQLFSLEDAGRTDIGRTRDHNEDCFGVDTQIKKNQTPSSRTVRAQGLYILCDGMGGHASGEVASRLAVDTLLHYFQNYWHADAANSSGLPPLAVIREAVQLANQAIYDVNQQNARSGSGRMGTTMVLLLIKNTEAAVAHVGDSRLYRYSRKGGLKQVTVDHEVGQREIQRGIEATIAYSRPDAYQLTQALGPRDENFISPDIQFFELNEDMVLILASDGLTDNDLLETHCATHIDPLVSSLTNLEQGVNQLIELANQYNGHDNITAIAIRAKVRPNLEQLW</sequence>
<keyword evidence="4" id="KW-1185">Reference proteome</keyword>
<dbReference type="PANTHER" id="PTHR13832">
    <property type="entry name" value="PROTEIN PHOSPHATASE 2C"/>
    <property type="match status" value="1"/>
</dbReference>
<dbReference type="InterPro" id="IPR025874">
    <property type="entry name" value="DZR"/>
</dbReference>
<dbReference type="NCBIfam" id="NF011149">
    <property type="entry name" value="PRK14559.1"/>
    <property type="match status" value="1"/>
</dbReference>
<accession>A0A2T1DGD5</accession>
<reference evidence="3 4" key="1">
    <citation type="submission" date="2018-02" db="EMBL/GenBank/DDBJ databases">
        <authorList>
            <person name="Cohen D.B."/>
            <person name="Kent A.D."/>
        </authorList>
    </citation>
    <scope>NUCLEOTIDE SEQUENCE [LARGE SCALE GENOMIC DNA]</scope>
    <source>
        <strain evidence="3 4">ULC007</strain>
    </source>
</reference>
<dbReference type="SMART" id="SM00332">
    <property type="entry name" value="PP2Cc"/>
    <property type="match status" value="1"/>
</dbReference>
<dbReference type="Proteomes" id="UP000238634">
    <property type="component" value="Unassembled WGS sequence"/>
</dbReference>
<dbReference type="Gene3D" id="3.60.40.10">
    <property type="entry name" value="PPM-type phosphatase domain"/>
    <property type="match status" value="1"/>
</dbReference>
<dbReference type="AlphaFoldDB" id="A0A2T1DGD5"/>
<organism evidence="3 4">
    <name type="scientific">Phormidesmis priestleyi ULC007</name>
    <dbReference type="NCBI Taxonomy" id="1920490"/>
    <lineage>
        <taxon>Bacteria</taxon>
        <taxon>Bacillati</taxon>
        <taxon>Cyanobacteriota</taxon>
        <taxon>Cyanophyceae</taxon>
        <taxon>Leptolyngbyales</taxon>
        <taxon>Leptolyngbyaceae</taxon>
        <taxon>Phormidesmis</taxon>
    </lineage>
</organism>
<dbReference type="CDD" id="cd00143">
    <property type="entry name" value="PP2Cc"/>
    <property type="match status" value="1"/>
</dbReference>
<dbReference type="Pfam" id="PF13672">
    <property type="entry name" value="PP2C_2"/>
    <property type="match status" value="1"/>
</dbReference>
<feature type="domain" description="PPM-type phosphatase" evidence="2">
    <location>
        <begin position="253"/>
        <end position="521"/>
    </location>
</feature>
<evidence type="ECO:0000259" key="2">
    <source>
        <dbReference type="PROSITE" id="PS51746"/>
    </source>
</evidence>
<dbReference type="Pfam" id="PF12773">
    <property type="entry name" value="DZR"/>
    <property type="match status" value="1"/>
</dbReference>
<dbReference type="InterPro" id="IPR036457">
    <property type="entry name" value="PPM-type-like_dom_sf"/>
</dbReference>
<dbReference type="OrthoDB" id="500607at2"/>
<name>A0A2T1DGD5_9CYAN</name>
<comment type="caution">
    <text evidence="3">The sequence shown here is derived from an EMBL/GenBank/DDBJ whole genome shotgun (WGS) entry which is preliminary data.</text>
</comment>
<reference evidence="3 4" key="2">
    <citation type="submission" date="2018-03" db="EMBL/GenBank/DDBJ databases">
        <title>The ancient ancestry and fast evolution of plastids.</title>
        <authorList>
            <person name="Moore K.R."/>
            <person name="Magnabosco C."/>
            <person name="Momper L."/>
            <person name="Gold D.A."/>
            <person name="Bosak T."/>
            <person name="Fournier G.P."/>
        </authorList>
    </citation>
    <scope>NUCLEOTIDE SEQUENCE [LARGE SCALE GENOMIC DNA]</scope>
    <source>
        <strain evidence="3 4">ULC007</strain>
    </source>
</reference>